<keyword evidence="2" id="KW-1185">Reference proteome</keyword>
<evidence type="ECO:0000313" key="1">
    <source>
        <dbReference type="EMBL" id="MDC0679689.1"/>
    </source>
</evidence>
<evidence type="ECO:0000313" key="2">
    <source>
        <dbReference type="Proteomes" id="UP001217485"/>
    </source>
</evidence>
<reference evidence="1 2" key="1">
    <citation type="submission" date="2023-01" db="EMBL/GenBank/DDBJ databases">
        <title>Minimal conservation of predation-associated metabolite biosynthetic gene clusters underscores biosynthetic potential of Myxococcota including descriptions for ten novel species: Archangium lansinium sp. nov., Myxococcus landrumus sp. nov., Nannocystis bai.</title>
        <authorList>
            <person name="Ahearne A."/>
            <person name="Stevens C."/>
            <person name="Dowd S."/>
        </authorList>
    </citation>
    <scope>NUCLEOTIDE SEQUENCE [LARGE SCALE GENOMIC DNA]</scope>
    <source>
        <strain evidence="1 2">WIWO2</strain>
    </source>
</reference>
<accession>A0ABT5BZT8</accession>
<dbReference type="EMBL" id="JAQNDK010000002">
    <property type="protein sequence ID" value="MDC0679689.1"/>
    <property type="molecule type" value="Genomic_DNA"/>
</dbReference>
<dbReference type="InterPro" id="IPR027417">
    <property type="entry name" value="P-loop_NTPase"/>
</dbReference>
<dbReference type="Proteomes" id="UP001217485">
    <property type="component" value="Unassembled WGS sequence"/>
</dbReference>
<dbReference type="Gene3D" id="3.30.420.240">
    <property type="match status" value="1"/>
</dbReference>
<gene>
    <name evidence="1" type="ORF">POL72_18245</name>
</gene>
<name>A0ABT5BZT8_9BACT</name>
<dbReference type="Pfam" id="PF03237">
    <property type="entry name" value="Terminase_6N"/>
    <property type="match status" value="1"/>
</dbReference>
<organism evidence="1 2">
    <name type="scientific">Sorangium atrum</name>
    <dbReference type="NCBI Taxonomy" id="2995308"/>
    <lineage>
        <taxon>Bacteria</taxon>
        <taxon>Pseudomonadati</taxon>
        <taxon>Myxococcota</taxon>
        <taxon>Polyangia</taxon>
        <taxon>Polyangiales</taxon>
        <taxon>Polyangiaceae</taxon>
        <taxon>Sorangium</taxon>
    </lineage>
</organism>
<dbReference type="RefSeq" id="WP_272096686.1">
    <property type="nucleotide sequence ID" value="NZ_JAQNDK010000002.1"/>
</dbReference>
<sequence>MSDHGRRILDHLRAVDAELVAQGFPAISAWWWSTLERFYLSGRRTLVLRVGRRGGKSSTLCRLAVVEALFGEHDIPPGDVGTVPIVSTSRDEAASRLRTIEAILRALGVDFRKAGEAIELQRDDGAPVAFKVFAASIAGVSGFTAIAAICDEVAKWQDRDTGANPAEEVLASLRPTMATQPQARLFLSSSPLSTLDAHYDAFERGETPTQCVAHAPTWTANPSISEQDTRALEADARVWAREYRAIPQAAISAAFDPDAVDRAFRDPGCSYHAGERVLVLDPSSGRNDSFTYAVVGWSWPLLPFAAYMTTDLTDEWGRVIAGSCAYALDARGNRIVRSDYTGQIIPFLQVDEIGGIDGAFWQNMRGDDVVDRLCAVCEEHAIRRVVSDQREALMLEAAFAARGYNFTAYDWTNSNKTAAVGLIRGWLRDGAITIATHETMRKQLHAFSEKFTTTGALTYGARTGHDDYAALLLTSAIADADGALSMSPLATRKPSGRNFVTWSDRGL</sequence>
<proteinExistence type="predicted"/>
<evidence type="ECO:0008006" key="3">
    <source>
        <dbReference type="Google" id="ProtNLM"/>
    </source>
</evidence>
<comment type="caution">
    <text evidence="1">The sequence shown here is derived from an EMBL/GenBank/DDBJ whole genome shotgun (WGS) entry which is preliminary data.</text>
</comment>
<protein>
    <recommendedName>
        <fullName evidence="3">Terminase</fullName>
    </recommendedName>
</protein>
<dbReference type="Gene3D" id="3.40.50.300">
    <property type="entry name" value="P-loop containing nucleotide triphosphate hydrolases"/>
    <property type="match status" value="1"/>
</dbReference>